<reference evidence="3" key="1">
    <citation type="journal article" date="2019" name="Int. J. Syst. Evol. Microbiol.">
        <title>The Global Catalogue of Microorganisms (GCM) 10K type strain sequencing project: providing services to taxonomists for standard genome sequencing and annotation.</title>
        <authorList>
            <consortium name="The Broad Institute Genomics Platform"/>
            <consortium name="The Broad Institute Genome Sequencing Center for Infectious Disease"/>
            <person name="Wu L."/>
            <person name="Ma J."/>
        </authorList>
    </citation>
    <scope>NUCLEOTIDE SEQUENCE [LARGE SCALE GENOMIC DNA]</scope>
    <source>
        <strain evidence="3">CGMCC 1.12769</strain>
    </source>
</reference>
<dbReference type="SUPFAM" id="SSF55729">
    <property type="entry name" value="Acyl-CoA N-acyltransferases (Nat)"/>
    <property type="match status" value="1"/>
</dbReference>
<evidence type="ECO:0000313" key="3">
    <source>
        <dbReference type="Proteomes" id="UP000659344"/>
    </source>
</evidence>
<name>A0ABQ1YDY5_9BACL</name>
<dbReference type="Pfam" id="PF00583">
    <property type="entry name" value="Acetyltransf_1"/>
    <property type="match status" value="1"/>
</dbReference>
<dbReference type="PROSITE" id="PS51186">
    <property type="entry name" value="GNAT"/>
    <property type="match status" value="1"/>
</dbReference>
<evidence type="ECO:0000313" key="2">
    <source>
        <dbReference type="EMBL" id="GGH21722.1"/>
    </source>
</evidence>
<dbReference type="InterPro" id="IPR016181">
    <property type="entry name" value="Acyl_CoA_acyltransferase"/>
</dbReference>
<proteinExistence type="predicted"/>
<dbReference type="InterPro" id="IPR000182">
    <property type="entry name" value="GNAT_dom"/>
</dbReference>
<gene>
    <name evidence="2" type="ORF">GCM10008013_19780</name>
</gene>
<dbReference type="Gene3D" id="3.40.630.30">
    <property type="match status" value="1"/>
</dbReference>
<keyword evidence="3" id="KW-1185">Reference proteome</keyword>
<evidence type="ECO:0000259" key="1">
    <source>
        <dbReference type="PROSITE" id="PS51186"/>
    </source>
</evidence>
<dbReference type="RefSeq" id="WP_188538188.1">
    <property type="nucleotide sequence ID" value="NZ_BMFT01000001.1"/>
</dbReference>
<comment type="caution">
    <text evidence="2">The sequence shown here is derived from an EMBL/GenBank/DDBJ whole genome shotgun (WGS) entry which is preliminary data.</text>
</comment>
<organism evidence="2 3">
    <name type="scientific">Paenibacillus segetis</name>
    <dbReference type="NCBI Taxonomy" id="1325360"/>
    <lineage>
        <taxon>Bacteria</taxon>
        <taxon>Bacillati</taxon>
        <taxon>Bacillota</taxon>
        <taxon>Bacilli</taxon>
        <taxon>Bacillales</taxon>
        <taxon>Paenibacillaceae</taxon>
        <taxon>Paenibacillus</taxon>
    </lineage>
</organism>
<sequence>MILENVYIRPFCNNDMCDFKGMFGDYFRNDFNIEISDIKLDAICLEIADNSVSEITPVDLIIVHEELVGFICYQIDNPNSDWCEREGWGFIREIYINRRFRGEGLGAKIVAHAEKELYAKGVEHIYLTSDEAGEFWSLCGYEKTGKFSDINHDPIYEK</sequence>
<protein>
    <recommendedName>
        <fullName evidence="1">N-acetyltransferase domain-containing protein</fullName>
    </recommendedName>
</protein>
<accession>A0ABQ1YDY5</accession>
<dbReference type="Proteomes" id="UP000659344">
    <property type="component" value="Unassembled WGS sequence"/>
</dbReference>
<dbReference type="CDD" id="cd04301">
    <property type="entry name" value="NAT_SF"/>
    <property type="match status" value="1"/>
</dbReference>
<dbReference type="EMBL" id="BMFT01000001">
    <property type="protein sequence ID" value="GGH21722.1"/>
    <property type="molecule type" value="Genomic_DNA"/>
</dbReference>
<feature type="domain" description="N-acetyltransferase" evidence="1">
    <location>
        <begin position="6"/>
        <end position="158"/>
    </location>
</feature>